<sequence>SKTKEIRVGFPLKDFSLQKFTLLSSLNSVYSLWAVCGQRNDETGTNGTLDSTNTSLDTTVSSVPTDIEATSTTSFTMHTSNHTTASCIPYSAFYRGQGERWRHCGGQVQEEHLDTLLQDSHPTILFYIAQN</sequence>
<evidence type="ECO:0000313" key="1">
    <source>
        <dbReference type="EMBL" id="KAK8719650.1"/>
    </source>
</evidence>
<name>A0AAW0VS40_CHEQU</name>
<dbReference type="EMBL" id="JARKIK010001639">
    <property type="protein sequence ID" value="KAK8719650.1"/>
    <property type="molecule type" value="Genomic_DNA"/>
</dbReference>
<accession>A0AAW0VS40</accession>
<protein>
    <submittedName>
        <fullName evidence="1">Uncharacterized protein</fullName>
    </submittedName>
</protein>
<comment type="caution">
    <text evidence="1">The sequence shown here is derived from an EMBL/GenBank/DDBJ whole genome shotgun (WGS) entry which is preliminary data.</text>
</comment>
<keyword evidence="2" id="KW-1185">Reference proteome</keyword>
<gene>
    <name evidence="1" type="ORF">OTU49_013888</name>
</gene>
<dbReference type="AlphaFoldDB" id="A0AAW0VS40"/>
<feature type="non-terminal residue" evidence="1">
    <location>
        <position position="1"/>
    </location>
</feature>
<dbReference type="Proteomes" id="UP001445076">
    <property type="component" value="Unassembled WGS sequence"/>
</dbReference>
<evidence type="ECO:0000313" key="2">
    <source>
        <dbReference type="Proteomes" id="UP001445076"/>
    </source>
</evidence>
<reference evidence="1 2" key="1">
    <citation type="journal article" date="2024" name="BMC Genomics">
        <title>Genome assembly of redclaw crayfish (Cherax quadricarinatus) provides insights into its immune adaptation and hypoxia tolerance.</title>
        <authorList>
            <person name="Liu Z."/>
            <person name="Zheng J."/>
            <person name="Li H."/>
            <person name="Fang K."/>
            <person name="Wang S."/>
            <person name="He J."/>
            <person name="Zhou D."/>
            <person name="Weng S."/>
            <person name="Chi M."/>
            <person name="Gu Z."/>
            <person name="He J."/>
            <person name="Li F."/>
            <person name="Wang M."/>
        </authorList>
    </citation>
    <scope>NUCLEOTIDE SEQUENCE [LARGE SCALE GENOMIC DNA]</scope>
    <source>
        <strain evidence="1">ZL_2023a</strain>
    </source>
</reference>
<proteinExistence type="predicted"/>
<organism evidence="1 2">
    <name type="scientific">Cherax quadricarinatus</name>
    <name type="common">Australian red claw crayfish</name>
    <dbReference type="NCBI Taxonomy" id="27406"/>
    <lineage>
        <taxon>Eukaryota</taxon>
        <taxon>Metazoa</taxon>
        <taxon>Ecdysozoa</taxon>
        <taxon>Arthropoda</taxon>
        <taxon>Crustacea</taxon>
        <taxon>Multicrustacea</taxon>
        <taxon>Malacostraca</taxon>
        <taxon>Eumalacostraca</taxon>
        <taxon>Eucarida</taxon>
        <taxon>Decapoda</taxon>
        <taxon>Pleocyemata</taxon>
        <taxon>Astacidea</taxon>
        <taxon>Parastacoidea</taxon>
        <taxon>Parastacidae</taxon>
        <taxon>Cherax</taxon>
    </lineage>
</organism>